<feature type="domain" description="Replication-associated protein G2P N-terminal" evidence="1">
    <location>
        <begin position="62"/>
        <end position="254"/>
    </location>
</feature>
<gene>
    <name evidence="2" type="ORF">EDM52_08410</name>
</gene>
<dbReference type="EMBL" id="RHHR01000011">
    <property type="protein sequence ID" value="RNB74994.1"/>
    <property type="molecule type" value="Genomic_DNA"/>
</dbReference>
<reference evidence="2 3" key="1">
    <citation type="submission" date="2018-10" db="EMBL/GenBank/DDBJ databases">
        <title>Phylogenomics of Brevibacillus.</title>
        <authorList>
            <person name="Dunlap C."/>
        </authorList>
    </citation>
    <scope>NUCLEOTIDE SEQUENCE [LARGE SCALE GENOMIC DNA]</scope>
    <source>
        <strain evidence="2 3">JCM 12215</strain>
    </source>
</reference>
<proteinExistence type="predicted"/>
<evidence type="ECO:0000313" key="2">
    <source>
        <dbReference type="EMBL" id="RNB74994.1"/>
    </source>
</evidence>
<dbReference type="InterPro" id="IPR006516">
    <property type="entry name" value="G2P"/>
</dbReference>
<evidence type="ECO:0000313" key="3">
    <source>
        <dbReference type="Proteomes" id="UP000282028"/>
    </source>
</evidence>
<keyword evidence="3" id="KW-1185">Reference proteome</keyword>
<dbReference type="NCBIfam" id="TIGR01629">
    <property type="entry name" value="rep_II_X"/>
    <property type="match status" value="1"/>
</dbReference>
<sequence length="409" mass="46878">MNGKGNLAAHLPLQNDSNEMRRMGMAIDTVKIVSPSLSAEMVAAVEQLHRSKRRQTISTGYGEIEQEFTTANLKGSHDSDISMAVKWDKLEYDNEQKKQVKITCEPYLTVECSVHKAMAGHNVYGGSDNFVACCRWLVDYISDAIGVQLPTADDWIVRKVDMAEVFHLQSVEACMDWFKGLQVGEYYRKRPIHRYGGHGIEVGGHTTCLKFYHKGTEFKEHDAKRLRKVLSVQQLKELQDIADKLVRVEVSIKAPKLDYDFKKPPLVSEITEDYLYRVYDKEIGSFLRVGVTGVNTVRNYESVKRYLAERYGQRLGKNLFHTWLELAACGETIVKAGMKQTTFYEHIRYLKQAGCSWHGTDVFRNSNLVPSDFTPVRQDERRLITEWQGITDKLNLFRNEGKEKPQHTA</sequence>
<organism evidence="2 3">
    <name type="scientific">Brevibacillus invocatus</name>
    <dbReference type="NCBI Taxonomy" id="173959"/>
    <lineage>
        <taxon>Bacteria</taxon>
        <taxon>Bacillati</taxon>
        <taxon>Bacillota</taxon>
        <taxon>Bacilli</taxon>
        <taxon>Bacillales</taxon>
        <taxon>Paenibacillaceae</taxon>
        <taxon>Brevibacillus</taxon>
    </lineage>
</organism>
<evidence type="ECO:0000259" key="1">
    <source>
        <dbReference type="Pfam" id="PF05144"/>
    </source>
</evidence>
<dbReference type="Pfam" id="PF05144">
    <property type="entry name" value="Phage_CRI"/>
    <property type="match status" value="1"/>
</dbReference>
<protein>
    <recommendedName>
        <fullName evidence="1">Replication-associated protein G2P N-terminal domain-containing protein</fullName>
    </recommendedName>
</protein>
<dbReference type="OrthoDB" id="2987906at2"/>
<name>A0A3M8CGW2_9BACL</name>
<accession>A0A3M8CGW2</accession>
<comment type="caution">
    <text evidence="2">The sequence shown here is derived from an EMBL/GenBank/DDBJ whole genome shotgun (WGS) entry which is preliminary data.</text>
</comment>
<dbReference type="GO" id="GO:0006260">
    <property type="term" value="P:DNA replication"/>
    <property type="evidence" value="ECO:0007669"/>
    <property type="project" value="InterPro"/>
</dbReference>
<dbReference type="AlphaFoldDB" id="A0A3M8CGW2"/>
<dbReference type="InterPro" id="IPR022686">
    <property type="entry name" value="G2P_N"/>
</dbReference>
<dbReference type="Proteomes" id="UP000282028">
    <property type="component" value="Unassembled WGS sequence"/>
</dbReference>